<name>A0A2K3YQ12_9STAP</name>
<dbReference type="AlphaFoldDB" id="A0A2K3YQ12"/>
<accession>A0A2K3YQ12</accession>
<keyword evidence="2" id="KW-1185">Reference proteome</keyword>
<proteinExistence type="predicted"/>
<sequence length="72" mass="8421">MNKTFNLYNERKQAVVTVSVYTGQKYKIKGIDGTQLEHINLLTNNVEEFKRKFNLLSYEELGQLTIDELLKP</sequence>
<dbReference type="OrthoDB" id="2404472at2"/>
<evidence type="ECO:0000313" key="2">
    <source>
        <dbReference type="Proteomes" id="UP000242752"/>
    </source>
</evidence>
<gene>
    <name evidence="1" type="ORF">CD122_05995</name>
</gene>
<organism evidence="1 2">
    <name type="scientific">Staphylococcus rostri</name>
    <dbReference type="NCBI Taxonomy" id="522262"/>
    <lineage>
        <taxon>Bacteria</taxon>
        <taxon>Bacillati</taxon>
        <taxon>Bacillota</taxon>
        <taxon>Bacilli</taxon>
        <taxon>Bacillales</taxon>
        <taxon>Staphylococcaceae</taxon>
        <taxon>Staphylococcus</taxon>
    </lineage>
</organism>
<comment type="caution">
    <text evidence="1">The sequence shown here is derived from an EMBL/GenBank/DDBJ whole genome shotgun (WGS) entry which is preliminary data.</text>
</comment>
<dbReference type="RefSeq" id="WP_103358090.1">
    <property type="nucleotide sequence ID" value="NZ_PPRF01000035.1"/>
</dbReference>
<protein>
    <submittedName>
        <fullName evidence="1">Uncharacterized protein</fullName>
    </submittedName>
</protein>
<dbReference type="Proteomes" id="UP000242752">
    <property type="component" value="Unassembled WGS sequence"/>
</dbReference>
<evidence type="ECO:0000313" key="1">
    <source>
        <dbReference type="EMBL" id="PNZ27695.1"/>
    </source>
</evidence>
<reference evidence="1 2" key="1">
    <citation type="submission" date="2017-08" db="EMBL/GenBank/DDBJ databases">
        <title>Draft genome sequences of 64 type strains of genus Staph aureus.</title>
        <authorList>
            <person name="Cole K."/>
            <person name="Golubchik T."/>
            <person name="Russell J."/>
            <person name="Foster D."/>
            <person name="Llewelyn M."/>
            <person name="Wilson D."/>
            <person name="Crook D."/>
            <person name="Paul J."/>
        </authorList>
    </citation>
    <scope>NUCLEOTIDE SEQUENCE [LARGE SCALE GENOMIC DNA]</scope>
    <source>
        <strain evidence="1 2">DSM 21968</strain>
    </source>
</reference>
<dbReference type="EMBL" id="PPRF01000035">
    <property type="protein sequence ID" value="PNZ27695.1"/>
    <property type="molecule type" value="Genomic_DNA"/>
</dbReference>